<dbReference type="FunFam" id="3.40.50.720:FF:000084">
    <property type="entry name" value="Short-chain dehydrogenase reductase"/>
    <property type="match status" value="1"/>
</dbReference>
<dbReference type="EMBL" id="BSSD01000006">
    <property type="protein sequence ID" value="GLW93446.1"/>
    <property type="molecule type" value="Genomic_DNA"/>
</dbReference>
<feature type="domain" description="Ketoreductase" evidence="3">
    <location>
        <begin position="16"/>
        <end position="197"/>
    </location>
</feature>
<proteinExistence type="inferred from homology"/>
<evidence type="ECO:0000256" key="1">
    <source>
        <dbReference type="ARBA" id="ARBA00006484"/>
    </source>
</evidence>
<keyword evidence="5" id="KW-1185">Reference proteome</keyword>
<dbReference type="InterPro" id="IPR057326">
    <property type="entry name" value="KR_dom"/>
</dbReference>
<reference evidence="4" key="1">
    <citation type="submission" date="2023-02" db="EMBL/GenBank/DDBJ databases">
        <title>Actinokineospora globicatena NBRC 15670.</title>
        <authorList>
            <person name="Ichikawa N."/>
            <person name="Sato H."/>
            <person name="Tonouchi N."/>
        </authorList>
    </citation>
    <scope>NUCLEOTIDE SEQUENCE</scope>
    <source>
        <strain evidence="4">NBRC 15670</strain>
    </source>
</reference>
<dbReference type="AlphaFoldDB" id="A0A9W6QNW0"/>
<keyword evidence="2" id="KW-0560">Oxidoreductase</keyword>
<name>A0A9W6QNW0_9PSEU</name>
<evidence type="ECO:0000256" key="2">
    <source>
        <dbReference type="ARBA" id="ARBA00023002"/>
    </source>
</evidence>
<dbReference type="Proteomes" id="UP001165042">
    <property type="component" value="Unassembled WGS sequence"/>
</dbReference>
<dbReference type="InterPro" id="IPR036291">
    <property type="entry name" value="NAD(P)-bd_dom_sf"/>
</dbReference>
<dbReference type="PROSITE" id="PS00061">
    <property type="entry name" value="ADH_SHORT"/>
    <property type="match status" value="1"/>
</dbReference>
<sequence>MGMDDRGQPRGQLAGAVALVTGGSRGIGAAIARHLGQAGADVAITYNTSAEQAAKVVAEVSALGVRSVAVRAPATERGAVDAAVLEAAADLGGLDILVNNAGIARYGPVAETSDEDIDDIIDVNIRAVFTGTRAALGVLRDGGRVITIGSNLADRVTSPGLALYSMSKSALVGFTKGLAHDLGPRRITANLVQPGSTDTDMNPASSPDAAEQLATSVLGHYGTADDIAATVVHLAGPGGAHITGTVLTIDGGQNT</sequence>
<evidence type="ECO:0000259" key="3">
    <source>
        <dbReference type="SMART" id="SM00822"/>
    </source>
</evidence>
<dbReference type="Pfam" id="PF13561">
    <property type="entry name" value="adh_short_C2"/>
    <property type="match status" value="1"/>
</dbReference>
<comment type="caution">
    <text evidence="4">The sequence shown here is derived from an EMBL/GenBank/DDBJ whole genome shotgun (WGS) entry which is preliminary data.</text>
</comment>
<dbReference type="GO" id="GO:0016491">
    <property type="term" value="F:oxidoreductase activity"/>
    <property type="evidence" value="ECO:0007669"/>
    <property type="project" value="UniProtKB-KW"/>
</dbReference>
<dbReference type="RefSeq" id="WP_285611797.1">
    <property type="nucleotide sequence ID" value="NZ_BSSD01000006.1"/>
</dbReference>
<dbReference type="InterPro" id="IPR002347">
    <property type="entry name" value="SDR_fam"/>
</dbReference>
<dbReference type="PANTHER" id="PTHR43639:SF1">
    <property type="entry name" value="SHORT-CHAIN DEHYDROGENASE_REDUCTASE FAMILY PROTEIN"/>
    <property type="match status" value="1"/>
</dbReference>
<accession>A0A9W6QNW0</accession>
<dbReference type="Gene3D" id="3.40.50.720">
    <property type="entry name" value="NAD(P)-binding Rossmann-like Domain"/>
    <property type="match status" value="1"/>
</dbReference>
<evidence type="ECO:0000313" key="4">
    <source>
        <dbReference type="EMBL" id="GLW93446.1"/>
    </source>
</evidence>
<organism evidence="4 5">
    <name type="scientific">Actinokineospora globicatena</name>
    <dbReference type="NCBI Taxonomy" id="103729"/>
    <lineage>
        <taxon>Bacteria</taxon>
        <taxon>Bacillati</taxon>
        <taxon>Actinomycetota</taxon>
        <taxon>Actinomycetes</taxon>
        <taxon>Pseudonocardiales</taxon>
        <taxon>Pseudonocardiaceae</taxon>
        <taxon>Actinokineospora</taxon>
    </lineage>
</organism>
<dbReference type="SMART" id="SM00822">
    <property type="entry name" value="PKS_KR"/>
    <property type="match status" value="1"/>
</dbReference>
<evidence type="ECO:0000313" key="5">
    <source>
        <dbReference type="Proteomes" id="UP001165042"/>
    </source>
</evidence>
<dbReference type="SUPFAM" id="SSF51735">
    <property type="entry name" value="NAD(P)-binding Rossmann-fold domains"/>
    <property type="match status" value="1"/>
</dbReference>
<dbReference type="InterPro" id="IPR020904">
    <property type="entry name" value="Sc_DH/Rdtase_CS"/>
</dbReference>
<dbReference type="PANTHER" id="PTHR43639">
    <property type="entry name" value="OXIDOREDUCTASE, SHORT-CHAIN DEHYDROGENASE/REDUCTASE FAMILY (AFU_ORTHOLOGUE AFUA_5G02870)"/>
    <property type="match status" value="1"/>
</dbReference>
<comment type="similarity">
    <text evidence="1">Belongs to the short-chain dehydrogenases/reductases (SDR) family.</text>
</comment>
<gene>
    <name evidence="4" type="primary">fabG</name>
    <name evidence="4" type="ORF">Aglo03_42620</name>
</gene>
<dbReference type="PRINTS" id="PR00081">
    <property type="entry name" value="GDHRDH"/>
</dbReference>
<dbReference type="PRINTS" id="PR00080">
    <property type="entry name" value="SDRFAMILY"/>
</dbReference>
<protein>
    <submittedName>
        <fullName evidence="4">3-oxoacyl-ACP reductase</fullName>
    </submittedName>
</protein>